<dbReference type="RefSeq" id="WP_265788156.1">
    <property type="nucleotide sequence ID" value="NZ_BAABRS010000001.1"/>
</dbReference>
<dbReference type="PANTHER" id="PTHR33993:SF5">
    <property type="entry name" value="GLYOXALASE"/>
    <property type="match status" value="1"/>
</dbReference>
<gene>
    <name evidence="2" type="ORF">LQ318_05230</name>
</gene>
<dbReference type="PANTHER" id="PTHR33993">
    <property type="entry name" value="GLYOXALASE-RELATED"/>
    <property type="match status" value="1"/>
</dbReference>
<comment type="caution">
    <text evidence="2">The sequence shown here is derived from an EMBL/GenBank/DDBJ whole genome shotgun (WGS) entry which is preliminary data.</text>
</comment>
<feature type="domain" description="VOC" evidence="1">
    <location>
        <begin position="6"/>
        <end position="125"/>
    </location>
</feature>
<sequence length="128" mass="14909">MERVIGFGGIFFKADNPKALSQWYKKHLGVPIDETYGGYTFDWKNDSLRPKKGYTIWSPFKSDTDYLNPSDKEFMFNFIVADLPKLLQVLKEEGINQVGEMEDTEFGRFAWIMDPEGNKIELWEPADQ</sequence>
<dbReference type="InterPro" id="IPR052164">
    <property type="entry name" value="Anthracycline_SecMetBiosynth"/>
</dbReference>
<dbReference type="InterPro" id="IPR037523">
    <property type="entry name" value="VOC_core"/>
</dbReference>
<dbReference type="Pfam" id="PF18029">
    <property type="entry name" value="Glyoxalase_6"/>
    <property type="match status" value="1"/>
</dbReference>
<dbReference type="PROSITE" id="PS51819">
    <property type="entry name" value="VOC"/>
    <property type="match status" value="1"/>
</dbReference>
<proteinExistence type="predicted"/>
<dbReference type="InterPro" id="IPR041581">
    <property type="entry name" value="Glyoxalase_6"/>
</dbReference>
<dbReference type="InterPro" id="IPR029068">
    <property type="entry name" value="Glyas_Bleomycin-R_OHBP_Dase"/>
</dbReference>
<accession>A0ABT3PWS2</accession>
<organism evidence="2 3">
    <name type="scientific">Fodinibius salicampi</name>
    <dbReference type="NCBI Taxonomy" id="1920655"/>
    <lineage>
        <taxon>Bacteria</taxon>
        <taxon>Pseudomonadati</taxon>
        <taxon>Balneolota</taxon>
        <taxon>Balneolia</taxon>
        <taxon>Balneolales</taxon>
        <taxon>Balneolaceae</taxon>
        <taxon>Fodinibius</taxon>
    </lineage>
</organism>
<evidence type="ECO:0000313" key="3">
    <source>
        <dbReference type="Proteomes" id="UP001207337"/>
    </source>
</evidence>
<protein>
    <submittedName>
        <fullName evidence="2">VOC family protein</fullName>
    </submittedName>
</protein>
<dbReference type="CDD" id="cd06587">
    <property type="entry name" value="VOC"/>
    <property type="match status" value="1"/>
</dbReference>
<reference evidence="2 3" key="1">
    <citation type="submission" date="2021-11" db="EMBL/GenBank/DDBJ databases">
        <title>Aliifidinibius sp. nov., a new bacterium isolated from saline soil.</title>
        <authorList>
            <person name="Galisteo C."/>
            <person name="De La Haba R."/>
            <person name="Sanchez-Porro C."/>
            <person name="Ventosa A."/>
        </authorList>
    </citation>
    <scope>NUCLEOTIDE SEQUENCE [LARGE SCALE GENOMIC DNA]</scope>
    <source>
        <strain evidence="2 3">KACC 190600</strain>
    </source>
</reference>
<dbReference type="EMBL" id="JAJNDC010000001">
    <property type="protein sequence ID" value="MCW9712305.1"/>
    <property type="molecule type" value="Genomic_DNA"/>
</dbReference>
<evidence type="ECO:0000259" key="1">
    <source>
        <dbReference type="PROSITE" id="PS51819"/>
    </source>
</evidence>
<dbReference type="Proteomes" id="UP001207337">
    <property type="component" value="Unassembled WGS sequence"/>
</dbReference>
<dbReference type="SUPFAM" id="SSF54593">
    <property type="entry name" value="Glyoxalase/Bleomycin resistance protein/Dihydroxybiphenyl dioxygenase"/>
    <property type="match status" value="1"/>
</dbReference>
<dbReference type="Gene3D" id="3.10.180.10">
    <property type="entry name" value="2,3-Dihydroxybiphenyl 1,2-Dioxygenase, domain 1"/>
    <property type="match status" value="1"/>
</dbReference>
<name>A0ABT3PWS2_9BACT</name>
<evidence type="ECO:0000313" key="2">
    <source>
        <dbReference type="EMBL" id="MCW9712305.1"/>
    </source>
</evidence>
<keyword evidence="3" id="KW-1185">Reference proteome</keyword>